<sequence length="97" mass="11106">MVSRILNENLENYLYPHNDIASCQVEGIALTRSQKLNNDQRHTLELIIKRSKCTPVDGVSTLKVEIVKSRFKLLVAQLYSTIDQQITGHNTDSIYFI</sequence>
<protein>
    <submittedName>
        <fullName evidence="1">Uncharacterized protein</fullName>
    </submittedName>
</protein>
<accession>A0A6C0C1Q3</accession>
<evidence type="ECO:0000313" key="1">
    <source>
        <dbReference type="EMBL" id="QHS97699.1"/>
    </source>
</evidence>
<reference evidence="1" key="1">
    <citation type="journal article" date="2020" name="Nature">
        <title>Giant virus diversity and host interactions through global metagenomics.</title>
        <authorList>
            <person name="Schulz F."/>
            <person name="Roux S."/>
            <person name="Paez-Espino D."/>
            <person name="Jungbluth S."/>
            <person name="Walsh D.A."/>
            <person name="Denef V.J."/>
            <person name="McMahon K.D."/>
            <person name="Konstantinidis K.T."/>
            <person name="Eloe-Fadrosh E.A."/>
            <person name="Kyrpides N.C."/>
            <person name="Woyke T."/>
        </authorList>
    </citation>
    <scope>NUCLEOTIDE SEQUENCE</scope>
    <source>
        <strain evidence="1">GVMAG-M-3300020182-33</strain>
    </source>
</reference>
<dbReference type="EMBL" id="MN739302">
    <property type="protein sequence ID" value="QHS97699.1"/>
    <property type="molecule type" value="Genomic_DNA"/>
</dbReference>
<dbReference type="AlphaFoldDB" id="A0A6C0C1Q3"/>
<name>A0A6C0C1Q3_9ZZZZ</name>
<organism evidence="1">
    <name type="scientific">viral metagenome</name>
    <dbReference type="NCBI Taxonomy" id="1070528"/>
    <lineage>
        <taxon>unclassified sequences</taxon>
        <taxon>metagenomes</taxon>
        <taxon>organismal metagenomes</taxon>
    </lineage>
</organism>
<proteinExistence type="predicted"/>